<dbReference type="Proteomes" id="UP000730618">
    <property type="component" value="Unassembled WGS sequence"/>
</dbReference>
<dbReference type="EMBL" id="CAJVCE010000007">
    <property type="protein sequence ID" value="CAG7641315.1"/>
    <property type="molecule type" value="Genomic_DNA"/>
</dbReference>
<keyword evidence="3" id="KW-1185">Reference proteome</keyword>
<evidence type="ECO:0000313" key="3">
    <source>
        <dbReference type="Proteomes" id="UP000730618"/>
    </source>
</evidence>
<proteinExistence type="predicted"/>
<gene>
    <name evidence="2" type="primary">nqrF_3</name>
    <name evidence="2" type="ORF">PAECIP111802_02727</name>
</gene>
<comment type="caution">
    <text evidence="2">The sequence shown here is derived from an EMBL/GenBank/DDBJ whole genome shotgun (WGS) entry which is preliminary data.</text>
</comment>
<evidence type="ECO:0000313" key="2">
    <source>
        <dbReference type="EMBL" id="CAG7641315.1"/>
    </source>
</evidence>
<dbReference type="PROSITE" id="PS51085">
    <property type="entry name" value="2FE2S_FER_2"/>
    <property type="match status" value="1"/>
</dbReference>
<dbReference type="Pfam" id="PF00111">
    <property type="entry name" value="Fer2"/>
    <property type="match status" value="1"/>
</dbReference>
<protein>
    <submittedName>
        <fullName evidence="2">Na(+)-translocating NADH-quinone reductase subunit F</fullName>
    </submittedName>
</protein>
<dbReference type="RefSeq" id="WP_218099070.1">
    <property type="nucleotide sequence ID" value="NZ_CAJVCE010000007.1"/>
</dbReference>
<organism evidence="2 3">
    <name type="scientific">Paenibacillus allorhizosphaerae</name>
    <dbReference type="NCBI Taxonomy" id="2849866"/>
    <lineage>
        <taxon>Bacteria</taxon>
        <taxon>Bacillati</taxon>
        <taxon>Bacillota</taxon>
        <taxon>Bacilli</taxon>
        <taxon>Bacillales</taxon>
        <taxon>Paenibacillaceae</taxon>
        <taxon>Paenibacillus</taxon>
    </lineage>
</organism>
<accession>A0ABM8VHA2</accession>
<sequence>MISLKGRRVQKTVEPVTGFSILDMALKHDVDWGFSCTRGTCCRCRCQVAEGMEHLSAPSDAELDALEPEELEEGFRLGCQAKIKTVGSVTVTNKPYF</sequence>
<dbReference type="CDD" id="cd00207">
    <property type="entry name" value="fer2"/>
    <property type="match status" value="1"/>
</dbReference>
<reference evidence="2 3" key="1">
    <citation type="submission" date="2021-06" db="EMBL/GenBank/DDBJ databases">
        <authorList>
            <person name="Criscuolo A."/>
        </authorList>
    </citation>
    <scope>NUCLEOTIDE SEQUENCE [LARGE SCALE GENOMIC DNA]</scope>
    <source>
        <strain evidence="3">CIP 111802</strain>
    </source>
</reference>
<dbReference type="InterPro" id="IPR001041">
    <property type="entry name" value="2Fe-2S_ferredoxin-type"/>
</dbReference>
<name>A0ABM8VHA2_9BACL</name>
<feature type="domain" description="2Fe-2S ferredoxin-type" evidence="1">
    <location>
        <begin position="1"/>
        <end position="97"/>
    </location>
</feature>
<evidence type="ECO:0000259" key="1">
    <source>
        <dbReference type="PROSITE" id="PS51085"/>
    </source>
</evidence>